<keyword evidence="3" id="KW-1185">Reference proteome</keyword>
<dbReference type="EMBL" id="JACHHT010000001">
    <property type="protein sequence ID" value="MBB6521027.1"/>
    <property type="molecule type" value="Genomic_DNA"/>
</dbReference>
<dbReference type="Pfam" id="PF12228">
    <property type="entry name" value="DUF3604"/>
    <property type="match status" value="1"/>
</dbReference>
<feature type="signal peptide" evidence="1">
    <location>
        <begin position="1"/>
        <end position="23"/>
    </location>
</feature>
<dbReference type="InParanoid" id="A0A7X0MXJ9"/>
<gene>
    <name evidence="2" type="ORF">HNR48_001305</name>
</gene>
<dbReference type="RefSeq" id="WP_166849651.1">
    <property type="nucleotide sequence ID" value="NZ_JAAONY010000001.1"/>
</dbReference>
<dbReference type="Gene3D" id="3.20.20.140">
    <property type="entry name" value="Metal-dependent hydrolases"/>
    <property type="match status" value="1"/>
</dbReference>
<evidence type="ECO:0000313" key="3">
    <source>
        <dbReference type="Proteomes" id="UP000528457"/>
    </source>
</evidence>
<organism evidence="2 3">
    <name type="scientific">Pseudoteredinibacter isoporae</name>
    <dbReference type="NCBI Taxonomy" id="570281"/>
    <lineage>
        <taxon>Bacteria</taxon>
        <taxon>Pseudomonadati</taxon>
        <taxon>Pseudomonadota</taxon>
        <taxon>Gammaproteobacteria</taxon>
        <taxon>Cellvibrionales</taxon>
        <taxon>Cellvibrionaceae</taxon>
        <taxon>Pseudoteredinibacter</taxon>
    </lineage>
</organism>
<reference evidence="2 3" key="1">
    <citation type="submission" date="2020-08" db="EMBL/GenBank/DDBJ databases">
        <title>Genomic Encyclopedia of Type Strains, Phase IV (KMG-IV): sequencing the most valuable type-strain genomes for metagenomic binning, comparative biology and taxonomic classification.</title>
        <authorList>
            <person name="Goeker M."/>
        </authorList>
    </citation>
    <scope>NUCLEOTIDE SEQUENCE [LARGE SCALE GENOMIC DNA]</scope>
    <source>
        <strain evidence="2 3">DSM 22368</strain>
    </source>
</reference>
<proteinExistence type="predicted"/>
<evidence type="ECO:0000313" key="2">
    <source>
        <dbReference type="EMBL" id="MBB6521027.1"/>
    </source>
</evidence>
<dbReference type="AlphaFoldDB" id="A0A7X0MXJ9"/>
<keyword evidence="1" id="KW-0732">Signal</keyword>
<dbReference type="Proteomes" id="UP000528457">
    <property type="component" value="Unassembled WGS sequence"/>
</dbReference>
<name>A0A7X0MXJ9_9GAMM</name>
<protein>
    <recommendedName>
        <fullName evidence="4">DUF3604 domain-containing protein</fullName>
    </recommendedName>
</protein>
<accession>A0A7X0MXJ9</accession>
<sequence>MFGVKNITLLMFGAVFVSSLVSAEEQSYSPYVQPNYPDNVYFGDTHLHTVNSFDAGALGARIDPAGAYRFAQGEEITSASGQRVKLKRPLDFLVVADHSDELGFFPQLLSGSPKMLADKTGRRWYEAFTEGGKKGLEASMESILMQIGGTFPKALQSRPGSHGFDSTWKQNAKAADEANDPGRFTALIGYEWTLQPGGNNVHRNVIYRDGADVALQTSPFTTAGAGGSDDPRDLWKWMSEHEKKTGGKVLAIPHNGNLSNGLMFPEVEPATGKPISKAYAETRMRWEPIVEVTQIKGDGEAHPLLSPNDEFADYGTWDHGNLNLSADKIDDMLLYEYARSALKIGLKIESEIGANPYKFGLIGATDSHTGMATAAENNFFGKHSLMEPHAGRPEHIVGQFGQKKVFGWQQVAGGLAAVWAKENTREAIFDAMMRKDVYATTGPRMIVRMFGGWSFSTGDEKRSNLAEFAYQHGVSMGGDLYRTKQGKSPRFIVTASKDPDSGNLDRIQIVKGWVDRDGASHERVYNVAWSGNRTLNSEGKLAPVGNTVDISKAAWSNTIGEAELSTTWEDPDFRSDQRAFYYARVLEIPTPSWVLYDAIRFQTPLPKSVAKTTQERAYTSPIWYTPGTP</sequence>
<comment type="caution">
    <text evidence="2">The sequence shown here is derived from an EMBL/GenBank/DDBJ whole genome shotgun (WGS) entry which is preliminary data.</text>
</comment>
<evidence type="ECO:0000256" key="1">
    <source>
        <dbReference type="SAM" id="SignalP"/>
    </source>
</evidence>
<feature type="chain" id="PRO_5031263384" description="DUF3604 domain-containing protein" evidence="1">
    <location>
        <begin position="24"/>
        <end position="629"/>
    </location>
</feature>
<dbReference type="InterPro" id="IPR022028">
    <property type="entry name" value="DUF3604"/>
</dbReference>
<evidence type="ECO:0008006" key="4">
    <source>
        <dbReference type="Google" id="ProtNLM"/>
    </source>
</evidence>